<gene>
    <name evidence="1" type="ordered locus">Nham_2404</name>
</gene>
<protein>
    <submittedName>
        <fullName evidence="1">Uncharacterized protein</fullName>
    </submittedName>
</protein>
<accession>Q1QKQ2</accession>
<evidence type="ECO:0000313" key="2">
    <source>
        <dbReference type="Proteomes" id="UP000001953"/>
    </source>
</evidence>
<dbReference type="AlphaFoldDB" id="Q1QKQ2"/>
<dbReference type="eggNOG" id="ENOG5033EWF">
    <property type="taxonomic scope" value="Bacteria"/>
</dbReference>
<evidence type="ECO:0000313" key="1">
    <source>
        <dbReference type="EMBL" id="ABE63195.1"/>
    </source>
</evidence>
<proteinExistence type="predicted"/>
<dbReference type="STRING" id="323097.Nham_2404"/>
<name>Q1QKQ2_NITHX</name>
<dbReference type="EMBL" id="CP000319">
    <property type="protein sequence ID" value="ABE63195.1"/>
    <property type="molecule type" value="Genomic_DNA"/>
</dbReference>
<sequence>MTQCSDYQNIAVMEPAHSIIHRLGGEAVVATITGTASTAPYRWQYPRDKGGTNGVIPQRHHLALLDYANANSIALTASDFLPTRAAPSEPERAA</sequence>
<reference evidence="1 2" key="1">
    <citation type="submission" date="2006-03" db="EMBL/GenBank/DDBJ databases">
        <title>Complete sequence of chromosome of Nitrobacter hamburgensis X14.</title>
        <authorList>
            <consortium name="US DOE Joint Genome Institute"/>
            <person name="Copeland A."/>
            <person name="Lucas S."/>
            <person name="Lapidus A."/>
            <person name="Barry K."/>
            <person name="Detter J.C."/>
            <person name="Glavina del Rio T."/>
            <person name="Hammon N."/>
            <person name="Israni S."/>
            <person name="Dalin E."/>
            <person name="Tice H."/>
            <person name="Pitluck S."/>
            <person name="Chain P."/>
            <person name="Malfatti S."/>
            <person name="Shin M."/>
            <person name="Vergez L."/>
            <person name="Schmutz J."/>
            <person name="Larimer F."/>
            <person name="Land M."/>
            <person name="Hauser L."/>
            <person name="Kyrpides N."/>
            <person name="Ivanova N."/>
            <person name="Ward B."/>
            <person name="Arp D."/>
            <person name="Klotz M."/>
            <person name="Stein L."/>
            <person name="O'Mullan G."/>
            <person name="Starkenburg S."/>
            <person name="Sayavedra L."/>
            <person name="Poret-Peterson A.T."/>
            <person name="Gentry M.E."/>
            <person name="Bruce D."/>
            <person name="Richardson P."/>
        </authorList>
    </citation>
    <scope>NUCLEOTIDE SEQUENCE [LARGE SCALE GENOMIC DNA]</scope>
    <source>
        <strain evidence="2">DSM 10229 / NCIMB 13809 / X14</strain>
    </source>
</reference>
<dbReference type="Proteomes" id="UP000001953">
    <property type="component" value="Chromosome"/>
</dbReference>
<keyword evidence="2" id="KW-1185">Reference proteome</keyword>
<dbReference type="HOGENOM" id="CLU_165294_1_0_5"/>
<organism evidence="1 2">
    <name type="scientific">Nitrobacter hamburgensis (strain DSM 10229 / NCIMB 13809 / X14)</name>
    <dbReference type="NCBI Taxonomy" id="323097"/>
    <lineage>
        <taxon>Bacteria</taxon>
        <taxon>Pseudomonadati</taxon>
        <taxon>Pseudomonadota</taxon>
        <taxon>Alphaproteobacteria</taxon>
        <taxon>Hyphomicrobiales</taxon>
        <taxon>Nitrobacteraceae</taxon>
        <taxon>Nitrobacter</taxon>
    </lineage>
</organism>
<dbReference type="KEGG" id="nha:Nham_2404"/>